<dbReference type="Pfam" id="PF10411">
    <property type="entry name" value="DsbC_N"/>
    <property type="match status" value="1"/>
</dbReference>
<gene>
    <name evidence="4" type="ORF">SFK227_0824</name>
</gene>
<dbReference type="AlphaFoldDB" id="F5NRT6"/>
<protein>
    <submittedName>
        <fullName evidence="4">Thiol:disulfide interchange protein dsbG</fullName>
    </submittedName>
</protein>
<dbReference type="PATRIC" id="fig|766147.3.peg.796"/>
<name>F5NRT6_SHIFL</name>
<evidence type="ECO:0000259" key="3">
    <source>
        <dbReference type="Pfam" id="PF10411"/>
    </source>
</evidence>
<feature type="region of interest" description="Disordered" evidence="1">
    <location>
        <begin position="117"/>
        <end position="139"/>
    </location>
</feature>
<dbReference type="SUPFAM" id="SSF54423">
    <property type="entry name" value="DsbC/DsbG N-terminal domain-like"/>
    <property type="match status" value="1"/>
</dbReference>
<dbReference type="InterPro" id="IPR009094">
    <property type="entry name" value="DiS-bond_isomerase_DsbC/G_N_sf"/>
</dbReference>
<dbReference type="FunFam" id="3.10.450.70:FF:000002">
    <property type="entry name" value="Thiol:disulfide interchange protein"/>
    <property type="match status" value="1"/>
</dbReference>
<dbReference type="Gene3D" id="3.10.450.70">
    <property type="entry name" value="Disulphide bond isomerase, DsbC/G, N-terminal"/>
    <property type="match status" value="1"/>
</dbReference>
<evidence type="ECO:0000313" key="5">
    <source>
        <dbReference type="Proteomes" id="UP000004520"/>
    </source>
</evidence>
<proteinExistence type="predicted"/>
<dbReference type="NCBIfam" id="NF008657">
    <property type="entry name" value="PRK11657.1"/>
    <property type="match status" value="1"/>
</dbReference>
<feature type="chain" id="PRO_5003325351" evidence="2">
    <location>
        <begin position="18"/>
        <end position="139"/>
    </location>
</feature>
<evidence type="ECO:0000256" key="2">
    <source>
        <dbReference type="SAM" id="SignalP"/>
    </source>
</evidence>
<dbReference type="InterPro" id="IPR051470">
    <property type="entry name" value="Thiol:disulfide_interchange"/>
</dbReference>
<evidence type="ECO:0000256" key="1">
    <source>
        <dbReference type="SAM" id="MobiDB-lite"/>
    </source>
</evidence>
<dbReference type="GO" id="GO:0042597">
    <property type="term" value="C:periplasmic space"/>
    <property type="evidence" value="ECO:0007669"/>
    <property type="project" value="InterPro"/>
</dbReference>
<dbReference type="PANTHER" id="PTHR35272:SF4">
    <property type="entry name" value="THIOL:DISULFIDE INTERCHANGE PROTEIN DSBG"/>
    <property type="match status" value="1"/>
</dbReference>
<reference evidence="4 5" key="1">
    <citation type="submission" date="2011-04" db="EMBL/GenBank/DDBJ databases">
        <authorList>
            <person name="Rasko D."/>
            <person name="Redman J."/>
            <person name="Daugherty S.C."/>
            <person name="Tallon L."/>
            <person name="Sadzewicz L."/>
            <person name="Jones K."/>
            <person name="Santana-Cruz I."/>
            <person name="Liu X."/>
        </authorList>
    </citation>
    <scope>NUCLEOTIDE SEQUENCE [LARGE SCALE GENOMIC DNA]</scope>
    <source>
        <strain evidence="4 5">K-227</strain>
    </source>
</reference>
<keyword evidence="2" id="KW-0732">Signal</keyword>
<accession>F5NRT6</accession>
<dbReference type="PANTHER" id="PTHR35272">
    <property type="entry name" value="THIOL:DISULFIDE INTERCHANGE PROTEIN DSBC-RELATED"/>
    <property type="match status" value="1"/>
</dbReference>
<sequence length="139" mass="15467">MLKKILLLALLPAIAFAEELPSPVKAIEKQGITIIKTFDAPGGMKGYLGKYQDMGVTIYLTPDGKHAISGYMYNEKGENLSNTLIEKEIYAPAGREMWQRMEQSHWLLDGKKMRRSLSTSSPIRSAHIVNSSGSRRARG</sequence>
<comment type="caution">
    <text evidence="4">The sequence shown here is derived from an EMBL/GenBank/DDBJ whole genome shotgun (WGS) entry which is preliminary data.</text>
</comment>
<feature type="signal peptide" evidence="2">
    <location>
        <begin position="1"/>
        <end position="17"/>
    </location>
</feature>
<evidence type="ECO:0000313" key="4">
    <source>
        <dbReference type="EMBL" id="EGK40100.1"/>
    </source>
</evidence>
<dbReference type="EMBL" id="AFGY01000006">
    <property type="protein sequence ID" value="EGK40100.1"/>
    <property type="molecule type" value="Genomic_DNA"/>
</dbReference>
<dbReference type="Proteomes" id="UP000004520">
    <property type="component" value="Unassembled WGS sequence"/>
</dbReference>
<feature type="domain" description="Disulphide bond isomerase DsbC/G N-terminal" evidence="3">
    <location>
        <begin position="25"/>
        <end position="82"/>
    </location>
</feature>
<dbReference type="InterPro" id="IPR018950">
    <property type="entry name" value="DiS-bond_isomerase_DsbC/G_N"/>
</dbReference>
<organism evidence="4 5">
    <name type="scientific">Shigella flexneri K-227</name>
    <dbReference type="NCBI Taxonomy" id="766147"/>
    <lineage>
        <taxon>Bacteria</taxon>
        <taxon>Pseudomonadati</taxon>
        <taxon>Pseudomonadota</taxon>
        <taxon>Gammaproteobacteria</taxon>
        <taxon>Enterobacterales</taxon>
        <taxon>Enterobacteriaceae</taxon>
        <taxon>Shigella</taxon>
    </lineage>
</organism>